<protein>
    <recommendedName>
        <fullName evidence="4">DUF1515 domain-containing protein</fullName>
    </recommendedName>
</protein>
<dbReference type="EMBL" id="JACIIU010000017">
    <property type="protein sequence ID" value="MBB6262146.1"/>
    <property type="molecule type" value="Genomic_DNA"/>
</dbReference>
<evidence type="ECO:0008006" key="4">
    <source>
        <dbReference type="Google" id="ProtNLM"/>
    </source>
</evidence>
<evidence type="ECO:0000256" key="1">
    <source>
        <dbReference type="SAM" id="Phobius"/>
    </source>
</evidence>
<dbReference type="RefSeq" id="WP_184224156.1">
    <property type="nucleotide sequence ID" value="NZ_JACIIU010000017.1"/>
</dbReference>
<keyword evidence="1" id="KW-0812">Transmembrane</keyword>
<accession>A0A841LXR5</accession>
<dbReference type="AlphaFoldDB" id="A0A841LXR5"/>
<keyword evidence="1" id="KW-0472">Membrane</keyword>
<keyword evidence="1" id="KW-1133">Transmembrane helix</keyword>
<comment type="caution">
    <text evidence="2">The sequence shown here is derived from an EMBL/GenBank/DDBJ whole genome shotgun (WGS) entry which is preliminary data.</text>
</comment>
<reference evidence="2 3" key="1">
    <citation type="submission" date="2020-08" db="EMBL/GenBank/DDBJ databases">
        <title>Genomic Encyclopedia of Type Strains, Phase IV (KMG-IV): sequencing the most valuable type-strain genomes for metagenomic binning, comparative biology and taxonomic classification.</title>
        <authorList>
            <person name="Goeker M."/>
        </authorList>
    </citation>
    <scope>NUCLEOTIDE SEQUENCE [LARGE SCALE GENOMIC DNA]</scope>
    <source>
        <strain evidence="2 3">DSM 22336</strain>
    </source>
</reference>
<gene>
    <name evidence="2" type="ORF">FHS77_002714</name>
</gene>
<sequence length="106" mass="11913">MDMGEQRAIGRLEGKLDHIIADQDRARTERKNQYERQEVTDRHIEQIGQKLDALDARLKKVEESAAEISKWRERGVGAMMFISIVAASIGGAFATFGRKIWAVIAG</sequence>
<dbReference type="Proteomes" id="UP000555393">
    <property type="component" value="Unassembled WGS sequence"/>
</dbReference>
<proteinExistence type="predicted"/>
<keyword evidence="3" id="KW-1185">Reference proteome</keyword>
<evidence type="ECO:0000313" key="2">
    <source>
        <dbReference type="EMBL" id="MBB6262146.1"/>
    </source>
</evidence>
<feature type="transmembrane region" description="Helical" evidence="1">
    <location>
        <begin position="76"/>
        <end position="96"/>
    </location>
</feature>
<organism evidence="2 3">
    <name type="scientific">Paenochrobactrum gallinarii</name>
    <dbReference type="NCBI Taxonomy" id="643673"/>
    <lineage>
        <taxon>Bacteria</taxon>
        <taxon>Pseudomonadati</taxon>
        <taxon>Pseudomonadota</taxon>
        <taxon>Alphaproteobacteria</taxon>
        <taxon>Hyphomicrobiales</taxon>
        <taxon>Brucellaceae</taxon>
        <taxon>Paenochrobactrum</taxon>
    </lineage>
</organism>
<name>A0A841LXR5_9HYPH</name>
<evidence type="ECO:0000313" key="3">
    <source>
        <dbReference type="Proteomes" id="UP000555393"/>
    </source>
</evidence>